<sequence>MMLASTIAVWNREKGYVSGNIKQSHTSKRISCDRILQILQLAVSRLTVNIIFPIKKALRHLYITLKLLTFWLSMLFSTWNCMLMTFSKKYDRYVYIILALMYFI</sequence>
<dbReference type="EMBL" id="CATOUU010000937">
    <property type="protein sequence ID" value="CAI9961078.1"/>
    <property type="molecule type" value="Genomic_DNA"/>
</dbReference>
<dbReference type="Proteomes" id="UP001642409">
    <property type="component" value="Unassembled WGS sequence"/>
</dbReference>
<keyword evidence="1" id="KW-1133">Transmembrane helix</keyword>
<proteinExistence type="predicted"/>
<feature type="transmembrane region" description="Helical" evidence="1">
    <location>
        <begin position="60"/>
        <end position="83"/>
    </location>
</feature>
<organism evidence="2">
    <name type="scientific">Hexamita inflata</name>
    <dbReference type="NCBI Taxonomy" id="28002"/>
    <lineage>
        <taxon>Eukaryota</taxon>
        <taxon>Metamonada</taxon>
        <taxon>Diplomonadida</taxon>
        <taxon>Hexamitidae</taxon>
        <taxon>Hexamitinae</taxon>
        <taxon>Hexamita</taxon>
    </lineage>
</organism>
<evidence type="ECO:0000313" key="3">
    <source>
        <dbReference type="EMBL" id="CAL5995760.1"/>
    </source>
</evidence>
<dbReference type="AlphaFoldDB" id="A0AA86VAF2"/>
<evidence type="ECO:0000256" key="1">
    <source>
        <dbReference type="SAM" id="Phobius"/>
    </source>
</evidence>
<protein>
    <submittedName>
        <fullName evidence="3">Hypothetical_protein</fullName>
    </submittedName>
</protein>
<reference evidence="2" key="1">
    <citation type="submission" date="2023-06" db="EMBL/GenBank/DDBJ databases">
        <authorList>
            <person name="Kurt Z."/>
        </authorList>
    </citation>
    <scope>NUCLEOTIDE SEQUENCE</scope>
</reference>
<comment type="caution">
    <text evidence="2">The sequence shown here is derived from an EMBL/GenBank/DDBJ whole genome shotgun (WGS) entry which is preliminary data.</text>
</comment>
<reference evidence="3 4" key="2">
    <citation type="submission" date="2024-07" db="EMBL/GenBank/DDBJ databases">
        <authorList>
            <person name="Akdeniz Z."/>
        </authorList>
    </citation>
    <scope>NUCLEOTIDE SEQUENCE [LARGE SCALE GENOMIC DNA]</scope>
</reference>
<evidence type="ECO:0000313" key="2">
    <source>
        <dbReference type="EMBL" id="CAI9961078.1"/>
    </source>
</evidence>
<gene>
    <name evidence="3" type="ORF">HINF_LOCUS14212</name>
    <name evidence="2" type="ORF">HINF_LOCUS48723</name>
</gene>
<dbReference type="EMBL" id="CAXDID020000033">
    <property type="protein sequence ID" value="CAL5995760.1"/>
    <property type="molecule type" value="Genomic_DNA"/>
</dbReference>
<keyword evidence="4" id="KW-1185">Reference proteome</keyword>
<accession>A0AA86VAF2</accession>
<name>A0AA86VAF2_9EUKA</name>
<evidence type="ECO:0000313" key="4">
    <source>
        <dbReference type="Proteomes" id="UP001642409"/>
    </source>
</evidence>
<keyword evidence="1" id="KW-0812">Transmembrane</keyword>
<keyword evidence="1" id="KW-0472">Membrane</keyword>